<dbReference type="PANTHER" id="PTHR35006">
    <property type="entry name" value="GLYOXALASE FAMILY PROTEIN (AFU_ORTHOLOGUE AFUA_5G14830)"/>
    <property type="match status" value="1"/>
</dbReference>
<accession>A0AAE9YW19</accession>
<sequence>MIGYVTLGTNDLDKAVTFYDQLLSSIGAGRFIETELFVAWAKSPGNPGFTITKPFNGARASVGNGTMIAFTMDSPEQVDAFYQKAIELGATDDGRPGPRGEMTGFYAGYFRDLDGNKINAFYYQPPKE</sequence>
<dbReference type="Proteomes" id="UP000032568">
    <property type="component" value="Chromosome"/>
</dbReference>
<evidence type="ECO:0000313" key="3">
    <source>
        <dbReference type="Proteomes" id="UP000032568"/>
    </source>
</evidence>
<feature type="domain" description="VOC" evidence="1">
    <location>
        <begin position="1"/>
        <end position="123"/>
    </location>
</feature>
<dbReference type="InterPro" id="IPR004360">
    <property type="entry name" value="Glyas_Fos-R_dOase_dom"/>
</dbReference>
<dbReference type="Gene3D" id="3.10.180.10">
    <property type="entry name" value="2,3-Dihydroxybiphenyl 1,2-Dioxygenase, domain 1"/>
    <property type="match status" value="1"/>
</dbReference>
<keyword evidence="3" id="KW-1185">Reference proteome</keyword>
<proteinExistence type="predicted"/>
<evidence type="ECO:0000313" key="2">
    <source>
        <dbReference type="EMBL" id="WDE01415.1"/>
    </source>
</evidence>
<dbReference type="EMBL" id="CP059735">
    <property type="protein sequence ID" value="WDE01415.1"/>
    <property type="molecule type" value="Genomic_DNA"/>
</dbReference>
<gene>
    <name evidence="2" type="ORF">SG35_012740</name>
</gene>
<reference evidence="2 3" key="2">
    <citation type="journal article" date="2022" name="Mar. Drugs">
        <title>Bioassay-Guided Fractionation Leads to the Detection of Cholic Acid Generated by the Rare Thalassomonas sp.</title>
        <authorList>
            <person name="Pheiffer F."/>
            <person name="Schneider Y.K."/>
            <person name="Hansen E.H."/>
            <person name="Andersen J.H."/>
            <person name="Isaksson J."/>
            <person name="Busche T."/>
            <person name="R C."/>
            <person name="Kalinowski J."/>
            <person name="Zyl L.V."/>
            <person name="Trindade M."/>
        </authorList>
    </citation>
    <scope>NUCLEOTIDE SEQUENCE [LARGE SCALE GENOMIC DNA]</scope>
    <source>
        <strain evidence="2 3">A5K-106</strain>
    </source>
</reference>
<evidence type="ECO:0000259" key="1">
    <source>
        <dbReference type="PROSITE" id="PS51819"/>
    </source>
</evidence>
<dbReference type="SUPFAM" id="SSF54593">
    <property type="entry name" value="Glyoxalase/Bleomycin resistance protein/Dihydroxybiphenyl dioxygenase"/>
    <property type="match status" value="1"/>
</dbReference>
<dbReference type="InterPro" id="IPR029068">
    <property type="entry name" value="Glyas_Bleomycin-R_OHBP_Dase"/>
</dbReference>
<name>A0AAE9YW19_9GAMM</name>
<dbReference type="KEGG" id="tact:SG35_012740"/>
<dbReference type="PROSITE" id="PS51819">
    <property type="entry name" value="VOC"/>
    <property type="match status" value="1"/>
</dbReference>
<reference evidence="2 3" key="1">
    <citation type="journal article" date="2015" name="Genome Announc.">
        <title>Draft Genome Sequences of Marine Isolates of Thalassomonas viridans and Thalassomonas actiniarum.</title>
        <authorList>
            <person name="Olonade I."/>
            <person name="van Zyl L.J."/>
            <person name="Trindade M."/>
        </authorList>
    </citation>
    <scope>NUCLEOTIDE SEQUENCE [LARGE SCALE GENOMIC DNA]</scope>
    <source>
        <strain evidence="2 3">A5K-106</strain>
    </source>
</reference>
<dbReference type="CDD" id="cd07262">
    <property type="entry name" value="VOC_like"/>
    <property type="match status" value="1"/>
</dbReference>
<dbReference type="RefSeq" id="WP_044833553.1">
    <property type="nucleotide sequence ID" value="NZ_CP059735.1"/>
</dbReference>
<dbReference type="InterPro" id="IPR037523">
    <property type="entry name" value="VOC_core"/>
</dbReference>
<dbReference type="AlphaFoldDB" id="A0AAE9YW19"/>
<dbReference type="Pfam" id="PF00903">
    <property type="entry name" value="Glyoxalase"/>
    <property type="match status" value="1"/>
</dbReference>
<dbReference type="PANTHER" id="PTHR35006:SF1">
    <property type="entry name" value="BLL2941 PROTEIN"/>
    <property type="match status" value="1"/>
</dbReference>
<organism evidence="2 3">
    <name type="scientific">Thalassomonas actiniarum</name>
    <dbReference type="NCBI Taxonomy" id="485447"/>
    <lineage>
        <taxon>Bacteria</taxon>
        <taxon>Pseudomonadati</taxon>
        <taxon>Pseudomonadota</taxon>
        <taxon>Gammaproteobacteria</taxon>
        <taxon>Alteromonadales</taxon>
        <taxon>Colwelliaceae</taxon>
        <taxon>Thalassomonas</taxon>
    </lineage>
</organism>
<protein>
    <submittedName>
        <fullName evidence="2">VOC family protein</fullName>
    </submittedName>
</protein>